<dbReference type="Proteomes" id="UP000591626">
    <property type="component" value="Unassembled WGS sequence"/>
</dbReference>
<comment type="cofactor">
    <cofactor evidence="2 10">
        <name>Mg(2+)</name>
        <dbReference type="ChEBI" id="CHEBI:18420"/>
    </cofactor>
</comment>
<dbReference type="GO" id="GO:0005829">
    <property type="term" value="C:cytosol"/>
    <property type="evidence" value="ECO:0007669"/>
    <property type="project" value="TreeGrafter"/>
</dbReference>
<dbReference type="CDD" id="cd00739">
    <property type="entry name" value="DHPS"/>
    <property type="match status" value="1"/>
</dbReference>
<reference evidence="12 13" key="1">
    <citation type="submission" date="2020-03" db="EMBL/GenBank/DDBJ databases">
        <title>Draft genome sequences of bacterial isolates from the female urobiome.</title>
        <authorList>
            <person name="Miller-Ensminger T."/>
            <person name="Wolfe A.J."/>
            <person name="Putonti C."/>
        </authorList>
    </citation>
    <scope>NUCLEOTIDE SEQUENCE [LARGE SCALE GENOMIC DNA]</scope>
    <source>
        <strain evidence="12 13">UMB8490</strain>
    </source>
</reference>
<organism evidence="12 13">
    <name type="scientific">Corynebacterium coyleae</name>
    <dbReference type="NCBI Taxonomy" id="53374"/>
    <lineage>
        <taxon>Bacteria</taxon>
        <taxon>Bacillati</taxon>
        <taxon>Actinomycetota</taxon>
        <taxon>Actinomycetes</taxon>
        <taxon>Mycobacteriales</taxon>
        <taxon>Corynebacteriaceae</taxon>
        <taxon>Corynebacterium</taxon>
    </lineage>
</organism>
<dbReference type="RefSeq" id="WP_167616939.1">
    <property type="nucleotide sequence ID" value="NZ_JAAUVV010000016.1"/>
</dbReference>
<keyword evidence="8 10" id="KW-0460">Magnesium</keyword>
<proteinExistence type="inferred from homology"/>
<evidence type="ECO:0000256" key="8">
    <source>
        <dbReference type="ARBA" id="ARBA00022842"/>
    </source>
</evidence>
<keyword evidence="6 10" id="KW-0808">Transferase</keyword>
<gene>
    <name evidence="12" type="primary">folP</name>
    <name evidence="12" type="ORF">HC138_08560</name>
</gene>
<dbReference type="AlphaFoldDB" id="A0AAP7CCL8"/>
<dbReference type="SUPFAM" id="SSF51717">
    <property type="entry name" value="Dihydropteroate synthetase-like"/>
    <property type="match status" value="1"/>
</dbReference>
<evidence type="ECO:0000256" key="3">
    <source>
        <dbReference type="ARBA" id="ARBA00004763"/>
    </source>
</evidence>
<dbReference type="EC" id="2.5.1.15" evidence="5 10"/>
<dbReference type="InterPro" id="IPR045031">
    <property type="entry name" value="DHP_synth-like"/>
</dbReference>
<accession>A0AAP7CCL8</accession>
<evidence type="ECO:0000256" key="9">
    <source>
        <dbReference type="ARBA" id="ARBA00022909"/>
    </source>
</evidence>
<comment type="caution">
    <text evidence="12">The sequence shown here is derived from an EMBL/GenBank/DDBJ whole genome shotgun (WGS) entry which is preliminary data.</text>
</comment>
<dbReference type="GO" id="GO:0046656">
    <property type="term" value="P:folic acid biosynthetic process"/>
    <property type="evidence" value="ECO:0007669"/>
    <property type="project" value="UniProtKB-KW"/>
</dbReference>
<comment type="similarity">
    <text evidence="4 10">Belongs to the DHPS family.</text>
</comment>
<dbReference type="Gene3D" id="3.20.20.20">
    <property type="entry name" value="Dihydropteroate synthase-like"/>
    <property type="match status" value="2"/>
</dbReference>
<evidence type="ECO:0000313" key="13">
    <source>
        <dbReference type="Proteomes" id="UP000591626"/>
    </source>
</evidence>
<sequence>MTTVADLTLSGRTSVMGIVNVTEDSFSDGGKWLATDDAIAHAHELVKLGADIIDVGAESTRPGATRVPAEVDREPGFNRFVDSGATRVPAEVEAERIRPVIRTLHEDGIRTSIDTMRAATAQAAAEEGVDLINDVSGGLADEDMYRVMAETQLPVCLMHWRADAFVNASGAADHGGDVVKDVHQVLAELVENALAAGVAKEQITLDPGLGFAKTAADNWALLNALPEFIAGEFPILVGASRKRFLREIRADRGLEHSPVDADPATAAVTALSAQAGAWCVRVHEVAVSRDAVDVVARWNHG</sequence>
<dbReference type="GO" id="GO:0004156">
    <property type="term" value="F:dihydropteroate synthase activity"/>
    <property type="evidence" value="ECO:0007669"/>
    <property type="project" value="UniProtKB-EC"/>
</dbReference>
<dbReference type="InterPro" id="IPR011005">
    <property type="entry name" value="Dihydropteroate_synth-like_sf"/>
</dbReference>
<dbReference type="InterPro" id="IPR000489">
    <property type="entry name" value="Pterin-binding_dom"/>
</dbReference>
<evidence type="ECO:0000259" key="11">
    <source>
        <dbReference type="PROSITE" id="PS50972"/>
    </source>
</evidence>
<feature type="domain" description="Pterin-binding" evidence="11">
    <location>
        <begin position="13"/>
        <end position="293"/>
    </location>
</feature>
<evidence type="ECO:0000256" key="5">
    <source>
        <dbReference type="ARBA" id="ARBA00012458"/>
    </source>
</evidence>
<comment type="function">
    <text evidence="10">Catalyzes the condensation of para-aminobenzoate (pABA) with 6-hydroxymethyl-7,8-dihydropterin diphosphate (DHPt-PP) to form 7,8-dihydropteroate (H2Pte), the immediate precursor of folate derivatives.</text>
</comment>
<evidence type="ECO:0000256" key="2">
    <source>
        <dbReference type="ARBA" id="ARBA00001946"/>
    </source>
</evidence>
<dbReference type="PROSITE" id="PS00792">
    <property type="entry name" value="DHPS_1"/>
    <property type="match status" value="1"/>
</dbReference>
<dbReference type="EMBL" id="JAAUVV010000016">
    <property type="protein sequence ID" value="NJJ04397.1"/>
    <property type="molecule type" value="Genomic_DNA"/>
</dbReference>
<dbReference type="NCBIfam" id="TIGR01496">
    <property type="entry name" value="DHPS"/>
    <property type="match status" value="1"/>
</dbReference>
<name>A0AAP7CCL8_9CORY</name>
<dbReference type="PANTHER" id="PTHR20941:SF1">
    <property type="entry name" value="FOLIC ACID SYNTHESIS PROTEIN FOL1"/>
    <property type="match status" value="1"/>
</dbReference>
<keyword evidence="7 10" id="KW-0479">Metal-binding</keyword>
<dbReference type="PROSITE" id="PS00793">
    <property type="entry name" value="DHPS_2"/>
    <property type="match status" value="1"/>
</dbReference>
<dbReference type="Pfam" id="PF00809">
    <property type="entry name" value="Pterin_bind"/>
    <property type="match status" value="2"/>
</dbReference>
<dbReference type="InterPro" id="IPR006390">
    <property type="entry name" value="DHP_synth_dom"/>
</dbReference>
<dbReference type="GO" id="GO:0046654">
    <property type="term" value="P:tetrahydrofolate biosynthetic process"/>
    <property type="evidence" value="ECO:0007669"/>
    <property type="project" value="TreeGrafter"/>
</dbReference>
<evidence type="ECO:0000313" key="12">
    <source>
        <dbReference type="EMBL" id="NJJ04397.1"/>
    </source>
</evidence>
<comment type="pathway">
    <text evidence="3 10">Cofactor biosynthesis; tetrahydrofolate biosynthesis; 7,8-dihydrofolate from 2-amino-4-hydroxy-6-hydroxymethyl-7,8-dihydropteridine diphosphate and 4-aminobenzoate: step 1/2.</text>
</comment>
<evidence type="ECO:0000256" key="7">
    <source>
        <dbReference type="ARBA" id="ARBA00022723"/>
    </source>
</evidence>
<evidence type="ECO:0000256" key="4">
    <source>
        <dbReference type="ARBA" id="ARBA00009503"/>
    </source>
</evidence>
<evidence type="ECO:0000256" key="1">
    <source>
        <dbReference type="ARBA" id="ARBA00000012"/>
    </source>
</evidence>
<evidence type="ECO:0000256" key="10">
    <source>
        <dbReference type="RuleBase" id="RU361205"/>
    </source>
</evidence>
<dbReference type="PANTHER" id="PTHR20941">
    <property type="entry name" value="FOLATE SYNTHESIS PROTEINS"/>
    <property type="match status" value="1"/>
</dbReference>
<keyword evidence="9 10" id="KW-0289">Folate biosynthesis</keyword>
<evidence type="ECO:0000256" key="6">
    <source>
        <dbReference type="ARBA" id="ARBA00022679"/>
    </source>
</evidence>
<protein>
    <recommendedName>
        <fullName evidence="5 10">Dihydropteroate synthase</fullName>
        <shortName evidence="10">DHPS</shortName>
        <ecNumber evidence="5 10">2.5.1.15</ecNumber>
    </recommendedName>
    <alternativeName>
        <fullName evidence="10">Dihydropteroate pyrophosphorylase</fullName>
    </alternativeName>
</protein>
<dbReference type="GO" id="GO:0046872">
    <property type="term" value="F:metal ion binding"/>
    <property type="evidence" value="ECO:0007669"/>
    <property type="project" value="UniProtKB-KW"/>
</dbReference>
<dbReference type="PROSITE" id="PS50972">
    <property type="entry name" value="PTERIN_BINDING"/>
    <property type="match status" value="1"/>
</dbReference>
<comment type="catalytic activity">
    <reaction evidence="1">
        <text>(7,8-dihydropterin-6-yl)methyl diphosphate + 4-aminobenzoate = 7,8-dihydropteroate + diphosphate</text>
        <dbReference type="Rhea" id="RHEA:19949"/>
        <dbReference type="ChEBI" id="CHEBI:17836"/>
        <dbReference type="ChEBI" id="CHEBI:17839"/>
        <dbReference type="ChEBI" id="CHEBI:33019"/>
        <dbReference type="ChEBI" id="CHEBI:72950"/>
        <dbReference type="EC" id="2.5.1.15"/>
    </reaction>
</comment>